<dbReference type="PROSITE" id="PS00086">
    <property type="entry name" value="CYTOCHROME_P450"/>
    <property type="match status" value="1"/>
</dbReference>
<keyword evidence="9" id="KW-1185">Reference proteome</keyword>
<gene>
    <name evidence="8" type="ORF">UCRPC4_g01760</name>
</gene>
<name>A0A0G2ETL7_PHACM</name>
<keyword evidence="7" id="KW-1133">Transmembrane helix</keyword>
<reference evidence="8 9" key="1">
    <citation type="submission" date="2015-05" db="EMBL/GenBank/DDBJ databases">
        <title>Distinctive expansion of gene families associated with plant cell wall degradation and secondary metabolism in the genomes of grapevine trunk pathogens.</title>
        <authorList>
            <person name="Lawrence D.P."/>
            <person name="Travadon R."/>
            <person name="Rolshausen P.E."/>
            <person name="Baumgartner K."/>
        </authorList>
    </citation>
    <scope>NUCLEOTIDE SEQUENCE [LARGE SCALE GENOMIC DNA]</scope>
    <source>
        <strain evidence="8">UCRPC4</strain>
    </source>
</reference>
<comment type="similarity">
    <text evidence="1 6">Belongs to the cytochrome P450 family.</text>
</comment>
<keyword evidence="3 6" id="KW-0560">Oxidoreductase</keyword>
<feature type="transmembrane region" description="Helical" evidence="7">
    <location>
        <begin position="14"/>
        <end position="33"/>
    </location>
</feature>
<proteinExistence type="inferred from homology"/>
<dbReference type="InterPro" id="IPR050364">
    <property type="entry name" value="Cytochrome_P450_fung"/>
</dbReference>
<reference evidence="8 9" key="2">
    <citation type="submission" date="2015-05" db="EMBL/GenBank/DDBJ databases">
        <authorList>
            <person name="Morales-Cruz A."/>
            <person name="Amrine K.C."/>
            <person name="Cantu D."/>
        </authorList>
    </citation>
    <scope>NUCLEOTIDE SEQUENCE [LARGE SCALE GENOMIC DNA]</scope>
    <source>
        <strain evidence="8">UCRPC4</strain>
    </source>
</reference>
<dbReference type="PANTHER" id="PTHR46300">
    <property type="entry name" value="P450, PUTATIVE (EUROFUNG)-RELATED-RELATED"/>
    <property type="match status" value="1"/>
</dbReference>
<keyword evidence="6" id="KW-0503">Monooxygenase</keyword>
<dbReference type="Proteomes" id="UP000053317">
    <property type="component" value="Unassembled WGS sequence"/>
</dbReference>
<dbReference type="GO" id="GO:0005506">
    <property type="term" value="F:iron ion binding"/>
    <property type="evidence" value="ECO:0007669"/>
    <property type="project" value="InterPro"/>
</dbReference>
<dbReference type="GO" id="GO:0016705">
    <property type="term" value="F:oxidoreductase activity, acting on paired donors, with incorporation or reduction of molecular oxygen"/>
    <property type="evidence" value="ECO:0007669"/>
    <property type="project" value="InterPro"/>
</dbReference>
<evidence type="ECO:0000256" key="2">
    <source>
        <dbReference type="ARBA" id="ARBA00022723"/>
    </source>
</evidence>
<dbReference type="SUPFAM" id="SSF48264">
    <property type="entry name" value="Cytochrome P450"/>
    <property type="match status" value="1"/>
</dbReference>
<dbReference type="GO" id="GO:0004497">
    <property type="term" value="F:monooxygenase activity"/>
    <property type="evidence" value="ECO:0007669"/>
    <property type="project" value="UniProtKB-KW"/>
</dbReference>
<dbReference type="InterPro" id="IPR017972">
    <property type="entry name" value="Cyt_P450_CS"/>
</dbReference>
<keyword evidence="5 6" id="KW-0349">Heme</keyword>
<dbReference type="OrthoDB" id="1103324at2759"/>
<dbReference type="GO" id="GO:0020037">
    <property type="term" value="F:heme binding"/>
    <property type="evidence" value="ECO:0007669"/>
    <property type="project" value="InterPro"/>
</dbReference>
<dbReference type="PRINTS" id="PR00385">
    <property type="entry name" value="P450"/>
</dbReference>
<organism evidence="8 9">
    <name type="scientific">Phaeomoniella chlamydospora</name>
    <name type="common">Phaeoacremonium chlamydosporum</name>
    <dbReference type="NCBI Taxonomy" id="158046"/>
    <lineage>
        <taxon>Eukaryota</taxon>
        <taxon>Fungi</taxon>
        <taxon>Dikarya</taxon>
        <taxon>Ascomycota</taxon>
        <taxon>Pezizomycotina</taxon>
        <taxon>Eurotiomycetes</taxon>
        <taxon>Chaetothyriomycetidae</taxon>
        <taxon>Phaeomoniellales</taxon>
        <taxon>Phaeomoniellaceae</taxon>
        <taxon>Phaeomoniella</taxon>
    </lineage>
</organism>
<dbReference type="Gene3D" id="1.10.630.10">
    <property type="entry name" value="Cytochrome P450"/>
    <property type="match status" value="1"/>
</dbReference>
<dbReference type="PRINTS" id="PR00463">
    <property type="entry name" value="EP450I"/>
</dbReference>
<evidence type="ECO:0000313" key="8">
    <source>
        <dbReference type="EMBL" id="KKY25496.1"/>
    </source>
</evidence>
<dbReference type="InterPro" id="IPR001128">
    <property type="entry name" value="Cyt_P450"/>
</dbReference>
<evidence type="ECO:0000256" key="7">
    <source>
        <dbReference type="SAM" id="Phobius"/>
    </source>
</evidence>
<comment type="cofactor">
    <cofactor evidence="5">
        <name>heme</name>
        <dbReference type="ChEBI" id="CHEBI:30413"/>
    </cofactor>
</comment>
<evidence type="ECO:0000256" key="5">
    <source>
        <dbReference type="PIRSR" id="PIRSR602401-1"/>
    </source>
</evidence>
<dbReference type="InterPro" id="IPR002401">
    <property type="entry name" value="Cyt_P450_E_grp-I"/>
</dbReference>
<keyword evidence="7" id="KW-0472">Membrane</keyword>
<evidence type="ECO:0000256" key="6">
    <source>
        <dbReference type="RuleBase" id="RU000461"/>
    </source>
</evidence>
<feature type="binding site" description="axial binding residue" evidence="5">
    <location>
        <position position="447"/>
    </location>
    <ligand>
        <name>heme</name>
        <dbReference type="ChEBI" id="CHEBI:30413"/>
    </ligand>
    <ligandPart>
        <name>Fe</name>
        <dbReference type="ChEBI" id="CHEBI:18248"/>
    </ligandPart>
</feature>
<evidence type="ECO:0000256" key="4">
    <source>
        <dbReference type="ARBA" id="ARBA00023004"/>
    </source>
</evidence>
<dbReference type="EMBL" id="LCWF01000041">
    <property type="protein sequence ID" value="KKY25496.1"/>
    <property type="molecule type" value="Genomic_DNA"/>
</dbReference>
<evidence type="ECO:0000313" key="9">
    <source>
        <dbReference type="Proteomes" id="UP000053317"/>
    </source>
</evidence>
<comment type="caution">
    <text evidence="8">The sequence shown here is derived from an EMBL/GenBank/DDBJ whole genome shotgun (WGS) entry which is preliminary data.</text>
</comment>
<dbReference type="InterPro" id="IPR036396">
    <property type="entry name" value="Cyt_P450_sf"/>
</dbReference>
<sequence length="528" mass="60593">MSILSATSGITDHVSVGVLLALAFIVLIIRWRLSYRTPPGTRPLPGPWGLPYIGRVHDVDPKMPWFKLKDFTDKYGPIVQTRIFGHEHIWVASPEIAHDLMAKRPNIYSDKHEIPIMPGVKEYPRYLPLLGYNETHRLHRKFAVTVLTEAHNNKYYGYPVTEGKRLIAKLMQDPDDYSTLIDRYTGRITCLLAWGSPERAIQIRENAALFLYDISPAGPTANALEAPLFLPEWMVPSKKNERLRQKKEGEMFIGELRRVRKELQDGLNPPPSYARRYVESEKQWGFRDDWEAAFAIGMGSNVGIHTISSPLNIFLLAMVLHPDWQAAIRNEIDEVLGDRFIDPSDSPNLPILRACIKEGFRWRPPVPPGVPHPAMKDDVYNGYHIPKGAYVHSFEWGMSRDPTRYPDPETYNPGRWLSPEYPSYRAPLTEHPSIIGHTQFGFGRRQCLGQHLGQAELFIACGAIIWAFELTKKKDANGQEIHVPDWDFSTLPFAKPMPFHFDVNVRKHRGAKIMEYWREAEPVEDMQM</sequence>
<dbReference type="Pfam" id="PF00067">
    <property type="entry name" value="p450"/>
    <property type="match status" value="1"/>
</dbReference>
<evidence type="ECO:0000256" key="1">
    <source>
        <dbReference type="ARBA" id="ARBA00010617"/>
    </source>
</evidence>
<dbReference type="AlphaFoldDB" id="A0A0G2ETL7"/>
<keyword evidence="7" id="KW-0812">Transmembrane</keyword>
<keyword evidence="4 5" id="KW-0408">Iron</keyword>
<keyword evidence="2 5" id="KW-0479">Metal-binding</keyword>
<evidence type="ECO:0000256" key="3">
    <source>
        <dbReference type="ARBA" id="ARBA00023002"/>
    </source>
</evidence>
<protein>
    <submittedName>
        <fullName evidence="8">Putative cytochrome p450</fullName>
    </submittedName>
</protein>
<dbReference type="PANTHER" id="PTHR46300:SF8">
    <property type="entry name" value="CYTOCHROME P450 2E1"/>
    <property type="match status" value="1"/>
</dbReference>
<accession>A0A0G2ETL7</accession>